<accession>A0ABU0M7D5</accession>
<protein>
    <submittedName>
        <fullName evidence="1">Uncharacterized protein</fullName>
    </submittedName>
</protein>
<organism evidence="1 2">
    <name type="scientific">Kaistia geumhonensis</name>
    <dbReference type="NCBI Taxonomy" id="410839"/>
    <lineage>
        <taxon>Bacteria</taxon>
        <taxon>Pseudomonadati</taxon>
        <taxon>Pseudomonadota</taxon>
        <taxon>Alphaproteobacteria</taxon>
        <taxon>Hyphomicrobiales</taxon>
        <taxon>Kaistiaceae</taxon>
        <taxon>Kaistia</taxon>
    </lineage>
</organism>
<dbReference type="EMBL" id="JAUSWJ010000001">
    <property type="protein sequence ID" value="MDQ0516881.1"/>
    <property type="molecule type" value="Genomic_DNA"/>
</dbReference>
<comment type="caution">
    <text evidence="1">The sequence shown here is derived from an EMBL/GenBank/DDBJ whole genome shotgun (WGS) entry which is preliminary data.</text>
</comment>
<keyword evidence="2" id="KW-1185">Reference proteome</keyword>
<name>A0ABU0M7D5_9HYPH</name>
<sequence>MTDDIPSRRGVFRIAAAGAVATAAVAAGAAEAQAYQGNMERALSSLYDALASLRESTPNKGGHRETAIRLVQQAIAETQAGIAFADAHGGGGAE</sequence>
<dbReference type="InterPro" id="IPR006311">
    <property type="entry name" value="TAT_signal"/>
</dbReference>
<dbReference type="RefSeq" id="WP_266279044.1">
    <property type="nucleotide sequence ID" value="NZ_JAPKNF010000001.1"/>
</dbReference>
<dbReference type="Proteomes" id="UP001223743">
    <property type="component" value="Unassembled WGS sequence"/>
</dbReference>
<evidence type="ECO:0000313" key="2">
    <source>
        <dbReference type="Proteomes" id="UP001223743"/>
    </source>
</evidence>
<reference evidence="1 2" key="1">
    <citation type="submission" date="2023-07" db="EMBL/GenBank/DDBJ databases">
        <title>Genomic Encyclopedia of Type Strains, Phase IV (KMG-IV): sequencing the most valuable type-strain genomes for metagenomic binning, comparative biology and taxonomic classification.</title>
        <authorList>
            <person name="Goeker M."/>
        </authorList>
    </citation>
    <scope>NUCLEOTIDE SEQUENCE [LARGE SCALE GENOMIC DNA]</scope>
    <source>
        <strain evidence="1 2">B1-1</strain>
    </source>
</reference>
<dbReference type="PROSITE" id="PS51318">
    <property type="entry name" value="TAT"/>
    <property type="match status" value="1"/>
</dbReference>
<proteinExistence type="predicted"/>
<evidence type="ECO:0000313" key="1">
    <source>
        <dbReference type="EMBL" id="MDQ0516881.1"/>
    </source>
</evidence>
<gene>
    <name evidence="1" type="ORF">QO015_002494</name>
</gene>